<evidence type="ECO:0000313" key="3">
    <source>
        <dbReference type="Proteomes" id="UP000219573"/>
    </source>
</evidence>
<dbReference type="Proteomes" id="UP000219573">
    <property type="component" value="Unassembled WGS sequence"/>
</dbReference>
<name>A0A285IAB2_9FIRM</name>
<evidence type="ECO:0000256" key="1">
    <source>
        <dbReference type="ARBA" id="ARBA00022801"/>
    </source>
</evidence>
<dbReference type="Gene3D" id="3.90.320.10">
    <property type="match status" value="1"/>
</dbReference>
<dbReference type="OrthoDB" id="1719946at2"/>
<dbReference type="InterPro" id="IPR011604">
    <property type="entry name" value="PDDEXK-like_dom_sf"/>
</dbReference>
<keyword evidence="1" id="KW-0378">Hydrolase</keyword>
<dbReference type="RefSeq" id="WP_097019338.1">
    <property type="nucleotide sequence ID" value="NZ_OBDZ01000036.1"/>
</dbReference>
<proteinExistence type="predicted"/>
<dbReference type="NCBIfam" id="TIGR01896">
    <property type="entry name" value="cas_AF1879"/>
    <property type="match status" value="1"/>
</dbReference>
<dbReference type="Pfam" id="PF06023">
    <property type="entry name" value="Csa1"/>
    <property type="match status" value="1"/>
</dbReference>
<sequence length="305" mass="35829">MYFLTEEERQKLVRGLLPKSRRIGITDELRGWNWNQPPLEPIYDNKLALYEIAGKYCPTGRDLYLRKVVGVKSKWNQAMLQGSILHDTLAELLVTAKRLIYSHGVDKQSLVIEELQKPNFKHLDKRKRMLDEDYYLELKDKVEIIWQFEYNRLIFRMQELLAKQPYIGVDSLANLTIPVVVEQKLDGSFLGLSSHLSADAFNFCEPMILDLKFGKPRDFHKLTITGYAMVMESIYSFPVSVGCLVYPEFKDGRLLIEKEFHIIDEELRQWFIEERDEKMRIVAEEIDPGVSNNCYQSCPYYEECH</sequence>
<dbReference type="EMBL" id="OBDZ01000036">
    <property type="protein sequence ID" value="SNY44922.1"/>
    <property type="molecule type" value="Genomic_DNA"/>
</dbReference>
<accession>A0A285IAB2</accession>
<protein>
    <submittedName>
        <fullName evidence="2">CRISPR-associated protein, Csa1 family</fullName>
    </submittedName>
</protein>
<gene>
    <name evidence="2" type="ORF">SAMN06265827_13613</name>
</gene>
<dbReference type="GO" id="GO:0016787">
    <property type="term" value="F:hydrolase activity"/>
    <property type="evidence" value="ECO:0007669"/>
    <property type="project" value="UniProtKB-KW"/>
</dbReference>
<evidence type="ECO:0000313" key="2">
    <source>
        <dbReference type="EMBL" id="SNY44922.1"/>
    </source>
</evidence>
<dbReference type="InterPro" id="IPR009260">
    <property type="entry name" value="CRISPR-ass_Csa1"/>
</dbReference>
<reference evidence="3" key="1">
    <citation type="submission" date="2017-09" db="EMBL/GenBank/DDBJ databases">
        <authorList>
            <person name="Varghese N."/>
            <person name="Submissions S."/>
        </authorList>
    </citation>
    <scope>NUCLEOTIDE SEQUENCE [LARGE SCALE GENOMIC DNA]</scope>
    <source>
        <strain evidence="3">MSL47</strain>
    </source>
</reference>
<keyword evidence="3" id="KW-1185">Reference proteome</keyword>
<dbReference type="AlphaFoldDB" id="A0A285IAB2"/>
<organism evidence="2 3">
    <name type="scientific">Orenia metallireducens</name>
    <dbReference type="NCBI Taxonomy" id="1413210"/>
    <lineage>
        <taxon>Bacteria</taxon>
        <taxon>Bacillati</taxon>
        <taxon>Bacillota</taxon>
        <taxon>Clostridia</taxon>
        <taxon>Halanaerobiales</taxon>
        <taxon>Halobacteroidaceae</taxon>
        <taxon>Orenia</taxon>
    </lineage>
</organism>